<proteinExistence type="inferred from homology"/>
<dbReference type="InterPro" id="IPR051121">
    <property type="entry name" value="FAH"/>
</dbReference>
<evidence type="ECO:0000256" key="1">
    <source>
        <dbReference type="ARBA" id="ARBA00010211"/>
    </source>
</evidence>
<gene>
    <name evidence="4" type="ORF">MOX91_02980</name>
</gene>
<name>A0ABU4WF11_9BACT</name>
<evidence type="ECO:0000313" key="5">
    <source>
        <dbReference type="Proteomes" id="UP001275932"/>
    </source>
</evidence>
<dbReference type="SUPFAM" id="SSF56529">
    <property type="entry name" value="FAH"/>
    <property type="match status" value="1"/>
</dbReference>
<dbReference type="GO" id="GO:0016787">
    <property type="term" value="F:hydrolase activity"/>
    <property type="evidence" value="ECO:0007669"/>
    <property type="project" value="UniProtKB-KW"/>
</dbReference>
<dbReference type="RefSeq" id="WP_370396591.1">
    <property type="nucleotide sequence ID" value="NZ_JALBUT010000003.1"/>
</dbReference>
<evidence type="ECO:0000256" key="2">
    <source>
        <dbReference type="ARBA" id="ARBA00022723"/>
    </source>
</evidence>
<dbReference type="Gene3D" id="3.90.850.10">
    <property type="entry name" value="Fumarylacetoacetase-like, C-terminal domain"/>
    <property type="match status" value="1"/>
</dbReference>
<dbReference type="InterPro" id="IPR011234">
    <property type="entry name" value="Fumarylacetoacetase-like_C"/>
</dbReference>
<comment type="similarity">
    <text evidence="1">Belongs to the FAH family.</text>
</comment>
<feature type="domain" description="Fumarylacetoacetase-like C-terminal" evidence="3">
    <location>
        <begin position="83"/>
        <end position="294"/>
    </location>
</feature>
<evidence type="ECO:0000259" key="3">
    <source>
        <dbReference type="Pfam" id="PF01557"/>
    </source>
</evidence>
<dbReference type="Pfam" id="PF01557">
    <property type="entry name" value="FAA_hydrolase"/>
    <property type="match status" value="1"/>
</dbReference>
<keyword evidence="5" id="KW-1185">Reference proteome</keyword>
<evidence type="ECO:0000313" key="4">
    <source>
        <dbReference type="EMBL" id="MDX8415143.1"/>
    </source>
</evidence>
<dbReference type="PANTHER" id="PTHR42796">
    <property type="entry name" value="FUMARYLACETOACETATE HYDROLASE DOMAIN-CONTAINING PROTEIN 2A-RELATED"/>
    <property type="match status" value="1"/>
</dbReference>
<keyword evidence="4" id="KW-0378">Hydrolase</keyword>
<accession>A0ABU4WF11</accession>
<comment type="caution">
    <text evidence="4">The sequence shown here is derived from an EMBL/GenBank/DDBJ whole genome shotgun (WGS) entry which is preliminary data.</text>
</comment>
<reference evidence="4 5" key="1">
    <citation type="submission" date="2022-03" db="EMBL/GenBank/DDBJ databases">
        <title>Novel taxa within the pig intestine.</title>
        <authorList>
            <person name="Wylensek D."/>
            <person name="Bishof K."/>
            <person name="Afrizal A."/>
            <person name="Clavel T."/>
        </authorList>
    </citation>
    <scope>NUCLEOTIDE SEQUENCE [LARGE SCALE GENOMIC DNA]</scope>
    <source>
        <strain evidence="4 5">CLA-KB-P66</strain>
    </source>
</reference>
<organism evidence="4 5">
    <name type="scientific">Intestinicryptomonas porci</name>
    <dbReference type="NCBI Taxonomy" id="2926320"/>
    <lineage>
        <taxon>Bacteria</taxon>
        <taxon>Pseudomonadati</taxon>
        <taxon>Verrucomicrobiota</taxon>
        <taxon>Opitutia</taxon>
        <taxon>Opitutales</taxon>
        <taxon>Intestinicryptomonaceae</taxon>
        <taxon>Intestinicryptomonas</taxon>
    </lineage>
</organism>
<keyword evidence="2" id="KW-0479">Metal-binding</keyword>
<sequence length="295" mass="32747">MKLLTFKHNDNVYLGAVCECGKTVVKLSDVGLNFNSMQTLIQNIMDSELELIRTATKTCEIFKRIPLSEIELLAPIRYPARDIICLGLNYADHIEEAARFNSKKFGINMPKAVYFSKRVNESVAPFGKIPSHPKLCDSLDYEAELALVISKNARNVAAKDALEYIFGYTIINDVSARNVQTEHKQWYFGKSLDGFCPMGPYLVTSDEIGVYPKLKIQSYVNGELRQNSNTDNMIYKIPQIIEELSSGMTLQAGSIIALGTPSGVGLGFNPPKFLKSGDTVVCKIENIGEISNTVE</sequence>
<dbReference type="EMBL" id="JALBUT010000003">
    <property type="protein sequence ID" value="MDX8415143.1"/>
    <property type="molecule type" value="Genomic_DNA"/>
</dbReference>
<dbReference type="Proteomes" id="UP001275932">
    <property type="component" value="Unassembled WGS sequence"/>
</dbReference>
<dbReference type="InterPro" id="IPR036663">
    <property type="entry name" value="Fumarylacetoacetase_C_sf"/>
</dbReference>
<protein>
    <submittedName>
        <fullName evidence="4">Fumarylacetoacetate hydrolase family protein</fullName>
    </submittedName>
</protein>
<dbReference type="PANTHER" id="PTHR42796:SF4">
    <property type="entry name" value="FUMARYLACETOACETATE HYDROLASE DOMAIN-CONTAINING PROTEIN 2A"/>
    <property type="match status" value="1"/>
</dbReference>